<dbReference type="AlphaFoldDB" id="A0AAV9JXC0"/>
<sequence length="228" mass="26152">MDQSPLARLAPKLRKRIYKLVQEHEAPIMVSDPHRNSSGENLSRHHYLALMRTCRKVRAESLQLFYTTNTFAFEPGIWQYQNVEERSMVAFDSFRRAISGKSAAALRTVVIGVLPPHLVFNTDRMQVQFRETVEQLYERAQQGDGCTYKLSMRVCWCIKGSHSYNDEYKSDAMTMVIEMDDFEKSCLAAEKRLSKLAGRVKNATGKRELSSVIDELQYCRAIVDRGGS</sequence>
<gene>
    <name evidence="1" type="ORF">LTR36_003235</name>
</gene>
<reference evidence="1 2" key="1">
    <citation type="submission" date="2021-11" db="EMBL/GenBank/DDBJ databases">
        <title>Black yeast isolated from Biological Soil Crust.</title>
        <authorList>
            <person name="Kurbessoian T."/>
        </authorList>
    </citation>
    <scope>NUCLEOTIDE SEQUENCE [LARGE SCALE GENOMIC DNA]</scope>
    <source>
        <strain evidence="1 2">CCFEE 5522</strain>
    </source>
</reference>
<dbReference type="Proteomes" id="UP001324427">
    <property type="component" value="Unassembled WGS sequence"/>
</dbReference>
<protein>
    <submittedName>
        <fullName evidence="1">Uncharacterized protein</fullName>
    </submittedName>
</protein>
<organism evidence="1 2">
    <name type="scientific">Oleoguttula mirabilis</name>
    <dbReference type="NCBI Taxonomy" id="1507867"/>
    <lineage>
        <taxon>Eukaryota</taxon>
        <taxon>Fungi</taxon>
        <taxon>Dikarya</taxon>
        <taxon>Ascomycota</taxon>
        <taxon>Pezizomycotina</taxon>
        <taxon>Dothideomycetes</taxon>
        <taxon>Dothideomycetidae</taxon>
        <taxon>Mycosphaerellales</taxon>
        <taxon>Teratosphaeriaceae</taxon>
        <taxon>Oleoguttula</taxon>
    </lineage>
</organism>
<dbReference type="EMBL" id="JAVFHQ010000002">
    <property type="protein sequence ID" value="KAK4550268.1"/>
    <property type="molecule type" value="Genomic_DNA"/>
</dbReference>
<dbReference type="InterPro" id="IPR038883">
    <property type="entry name" value="AN11006-like"/>
</dbReference>
<proteinExistence type="predicted"/>
<evidence type="ECO:0000313" key="1">
    <source>
        <dbReference type="EMBL" id="KAK4550268.1"/>
    </source>
</evidence>
<name>A0AAV9JXC0_9PEZI</name>
<dbReference type="PANTHER" id="PTHR42085:SF1">
    <property type="entry name" value="F-BOX DOMAIN-CONTAINING PROTEIN"/>
    <property type="match status" value="1"/>
</dbReference>
<keyword evidence="2" id="KW-1185">Reference proteome</keyword>
<dbReference type="PANTHER" id="PTHR42085">
    <property type="entry name" value="F-BOX DOMAIN-CONTAINING PROTEIN"/>
    <property type="match status" value="1"/>
</dbReference>
<evidence type="ECO:0000313" key="2">
    <source>
        <dbReference type="Proteomes" id="UP001324427"/>
    </source>
</evidence>
<comment type="caution">
    <text evidence="1">The sequence shown here is derived from an EMBL/GenBank/DDBJ whole genome shotgun (WGS) entry which is preliminary data.</text>
</comment>
<accession>A0AAV9JXC0</accession>